<dbReference type="Pfam" id="PF06127">
    <property type="entry name" value="Mpo1-like"/>
    <property type="match status" value="1"/>
</dbReference>
<dbReference type="RefSeq" id="WP_345342106.1">
    <property type="nucleotide sequence ID" value="NZ_BAABLI010000033.1"/>
</dbReference>
<dbReference type="Proteomes" id="UP001597380">
    <property type="component" value="Unassembled WGS sequence"/>
</dbReference>
<comment type="caution">
    <text evidence="2">The sequence shown here is derived from an EMBL/GenBank/DDBJ whole genome shotgun (WGS) entry which is preliminary data.</text>
</comment>
<sequence length="110" mass="12990">MSARRYKSFSEFYPYYLSEHQDPRCRALHYIGSCLVIVCLAWVIVTASWLWLLVLPLIGYGFAWIGHLGFEKNRPATFQYPLYSFLGDWRMLFDFLTGRLNKHMKGISSR</sequence>
<evidence type="ECO:0000313" key="2">
    <source>
        <dbReference type="EMBL" id="MFD2097808.1"/>
    </source>
</evidence>
<dbReference type="PANTHER" id="PTHR34205">
    <property type="entry name" value="TRANSMEMBRANE PROTEIN"/>
    <property type="match status" value="1"/>
</dbReference>
<organism evidence="2 3">
    <name type="scientific">Corallincola platygyrae</name>
    <dbReference type="NCBI Taxonomy" id="1193278"/>
    <lineage>
        <taxon>Bacteria</taxon>
        <taxon>Pseudomonadati</taxon>
        <taxon>Pseudomonadota</taxon>
        <taxon>Gammaproteobacteria</taxon>
        <taxon>Alteromonadales</taxon>
        <taxon>Psychromonadaceae</taxon>
        <taxon>Corallincola</taxon>
    </lineage>
</organism>
<dbReference type="EMBL" id="JBHUHT010000029">
    <property type="protein sequence ID" value="MFD2097808.1"/>
    <property type="molecule type" value="Genomic_DNA"/>
</dbReference>
<dbReference type="InterPro" id="IPR009305">
    <property type="entry name" value="Mpo1-like"/>
</dbReference>
<proteinExistence type="predicted"/>
<gene>
    <name evidence="2" type="ORF">ACFSJ3_17590</name>
</gene>
<keyword evidence="3" id="KW-1185">Reference proteome</keyword>
<name>A0ABW4XTL8_9GAMM</name>
<keyword evidence="1" id="KW-0812">Transmembrane</keyword>
<feature type="transmembrane region" description="Helical" evidence="1">
    <location>
        <begin position="27"/>
        <end position="45"/>
    </location>
</feature>
<keyword evidence="1" id="KW-0472">Membrane</keyword>
<keyword evidence="1" id="KW-1133">Transmembrane helix</keyword>
<accession>A0ABW4XTL8</accession>
<protein>
    <submittedName>
        <fullName evidence="2">DUF962 domain-containing protein</fullName>
    </submittedName>
</protein>
<reference evidence="3" key="1">
    <citation type="journal article" date="2019" name="Int. J. Syst. Evol. Microbiol.">
        <title>The Global Catalogue of Microorganisms (GCM) 10K type strain sequencing project: providing services to taxonomists for standard genome sequencing and annotation.</title>
        <authorList>
            <consortium name="The Broad Institute Genomics Platform"/>
            <consortium name="The Broad Institute Genome Sequencing Center for Infectious Disease"/>
            <person name="Wu L."/>
            <person name="Ma J."/>
        </authorList>
    </citation>
    <scope>NUCLEOTIDE SEQUENCE [LARGE SCALE GENOMIC DNA]</scope>
    <source>
        <strain evidence="3">CGMCC 1.10992</strain>
    </source>
</reference>
<evidence type="ECO:0000313" key="3">
    <source>
        <dbReference type="Proteomes" id="UP001597380"/>
    </source>
</evidence>
<evidence type="ECO:0000256" key="1">
    <source>
        <dbReference type="SAM" id="Phobius"/>
    </source>
</evidence>
<dbReference type="PANTHER" id="PTHR34205:SF2">
    <property type="entry name" value="DUF962 DOMAIN-CONTAINING PROTEIN"/>
    <property type="match status" value="1"/>
</dbReference>
<feature type="transmembrane region" description="Helical" evidence="1">
    <location>
        <begin position="51"/>
        <end position="70"/>
    </location>
</feature>